<dbReference type="PANTHER" id="PTHR40758">
    <property type="entry name" value="CONSERVED PROTEIN"/>
    <property type="match status" value="1"/>
</dbReference>
<dbReference type="GO" id="GO:0046872">
    <property type="term" value="F:metal ion binding"/>
    <property type="evidence" value="ECO:0007669"/>
    <property type="project" value="InterPro"/>
</dbReference>
<dbReference type="Pfam" id="PF07398">
    <property type="entry name" value="MDMPI_C"/>
    <property type="match status" value="1"/>
</dbReference>
<dbReference type="InterPro" id="IPR010872">
    <property type="entry name" value="MDMPI_C-term_domain"/>
</dbReference>
<keyword evidence="4" id="KW-1185">Reference proteome</keyword>
<feature type="domain" description="MDMPI C-terminal" evidence="1">
    <location>
        <begin position="150"/>
        <end position="248"/>
    </location>
</feature>
<reference evidence="4" key="1">
    <citation type="submission" date="2016-10" db="EMBL/GenBank/DDBJ databases">
        <authorList>
            <person name="Varghese N."/>
            <person name="Submissions S."/>
        </authorList>
    </citation>
    <scope>NUCLEOTIDE SEQUENCE [LARGE SCALE GENOMIC DNA]</scope>
    <source>
        <strain evidence="4">DSM 45245</strain>
    </source>
</reference>
<evidence type="ECO:0000313" key="3">
    <source>
        <dbReference type="EMBL" id="SDY07238.1"/>
    </source>
</evidence>
<organism evidence="3 4">
    <name type="scientific">Micromonospora pattaloongensis</name>
    <dbReference type="NCBI Taxonomy" id="405436"/>
    <lineage>
        <taxon>Bacteria</taxon>
        <taxon>Bacillati</taxon>
        <taxon>Actinomycetota</taxon>
        <taxon>Actinomycetes</taxon>
        <taxon>Micromonosporales</taxon>
        <taxon>Micromonosporaceae</taxon>
        <taxon>Micromonospora</taxon>
    </lineage>
</organism>
<accession>A0A1H3GX80</accession>
<dbReference type="Proteomes" id="UP000242415">
    <property type="component" value="Unassembled WGS sequence"/>
</dbReference>
<dbReference type="RefSeq" id="WP_091550971.1">
    <property type="nucleotide sequence ID" value="NZ_FNPH01000001.1"/>
</dbReference>
<dbReference type="PANTHER" id="PTHR40758:SF1">
    <property type="entry name" value="CONSERVED PROTEIN"/>
    <property type="match status" value="1"/>
</dbReference>
<dbReference type="OrthoDB" id="3671213at2"/>
<dbReference type="EMBL" id="FNPH01000001">
    <property type="protein sequence ID" value="SDY07238.1"/>
    <property type="molecule type" value="Genomic_DNA"/>
</dbReference>
<dbReference type="Gene3D" id="1.20.120.450">
    <property type="entry name" value="dinb family like domain"/>
    <property type="match status" value="1"/>
</dbReference>
<evidence type="ECO:0000259" key="2">
    <source>
        <dbReference type="Pfam" id="PF11716"/>
    </source>
</evidence>
<dbReference type="SUPFAM" id="SSF109854">
    <property type="entry name" value="DinB/YfiT-like putative metalloenzymes"/>
    <property type="match status" value="1"/>
</dbReference>
<protein>
    <submittedName>
        <fullName evidence="3">TIGR03083 family protein</fullName>
    </submittedName>
</protein>
<evidence type="ECO:0000259" key="1">
    <source>
        <dbReference type="Pfam" id="PF07398"/>
    </source>
</evidence>
<feature type="domain" description="Mycothiol-dependent maleylpyruvate isomerase metal-binding" evidence="2">
    <location>
        <begin position="14"/>
        <end position="137"/>
    </location>
</feature>
<dbReference type="STRING" id="405436.SAMN05444365_101576"/>
<dbReference type="AlphaFoldDB" id="A0A1H3GX80"/>
<dbReference type="InterPro" id="IPR034660">
    <property type="entry name" value="DinB/YfiT-like"/>
</dbReference>
<gene>
    <name evidence="3" type="ORF">SAMN05444365_101576</name>
</gene>
<name>A0A1H3GX80_9ACTN</name>
<dbReference type="InterPro" id="IPR017517">
    <property type="entry name" value="Maleyloyr_isom"/>
</dbReference>
<dbReference type="GO" id="GO:0005886">
    <property type="term" value="C:plasma membrane"/>
    <property type="evidence" value="ECO:0007669"/>
    <property type="project" value="TreeGrafter"/>
</dbReference>
<dbReference type="Pfam" id="PF11716">
    <property type="entry name" value="MDMPI_N"/>
    <property type="match status" value="1"/>
</dbReference>
<sequence length="254" mass="27553">MSRLHGTKDFWIGALRAEGPAFLAAVREAEPDTPVPSCPGWTVTDLVQHLGALYAWVRGHVARGVTEPPAGGPSADGVPGGAAAVDWWQHEFDQLMLQFDALDPELPAYNWAPQAKRAGFWPRRMAHETAVHRWDAQMSIGGTEPIEAKLAADGVSEVLDTWLPAGRRRADLAPYGVVQLIAVDAAQEWYLRLRGDGVALLDTDTILDSDDHNTRTTASGTASDLLLALWGRVGFDVFAVAGDPMLLEALRTDR</sequence>
<evidence type="ECO:0000313" key="4">
    <source>
        <dbReference type="Proteomes" id="UP000242415"/>
    </source>
</evidence>
<dbReference type="NCBIfam" id="TIGR03083">
    <property type="entry name" value="maleylpyruvate isomerase family mycothiol-dependent enzyme"/>
    <property type="match status" value="1"/>
</dbReference>
<dbReference type="InterPro" id="IPR024344">
    <property type="entry name" value="MDMPI_metal-binding"/>
</dbReference>
<proteinExistence type="predicted"/>